<evidence type="ECO:0000313" key="1">
    <source>
        <dbReference type="EMBL" id="QDU18827.1"/>
    </source>
</evidence>
<dbReference type="EC" id="2.4.1.250" evidence="1"/>
<dbReference type="SUPFAM" id="SSF53756">
    <property type="entry name" value="UDP-Glycosyltransferase/glycogen phosphorylase"/>
    <property type="match status" value="1"/>
</dbReference>
<dbReference type="PANTHER" id="PTHR45947">
    <property type="entry name" value="SULFOQUINOVOSYL TRANSFERASE SQD2"/>
    <property type="match status" value="1"/>
</dbReference>
<proteinExistence type="predicted"/>
<name>A0A517XMV2_9BACT</name>
<reference evidence="1 2" key="1">
    <citation type="submission" date="2019-02" db="EMBL/GenBank/DDBJ databases">
        <title>Deep-cultivation of Planctomycetes and their phenomic and genomic characterization uncovers novel biology.</title>
        <authorList>
            <person name="Wiegand S."/>
            <person name="Jogler M."/>
            <person name="Boedeker C."/>
            <person name="Pinto D."/>
            <person name="Vollmers J."/>
            <person name="Rivas-Marin E."/>
            <person name="Kohn T."/>
            <person name="Peeters S.H."/>
            <person name="Heuer A."/>
            <person name="Rast P."/>
            <person name="Oberbeckmann S."/>
            <person name="Bunk B."/>
            <person name="Jeske O."/>
            <person name="Meyerdierks A."/>
            <person name="Storesund J.E."/>
            <person name="Kallscheuer N."/>
            <person name="Luecker S."/>
            <person name="Lage O.M."/>
            <person name="Pohl T."/>
            <person name="Merkel B.J."/>
            <person name="Hornburger P."/>
            <person name="Mueller R.-W."/>
            <person name="Bruemmer F."/>
            <person name="Labrenz M."/>
            <person name="Spormann A.M."/>
            <person name="Op den Camp H."/>
            <person name="Overmann J."/>
            <person name="Amann R."/>
            <person name="Jetten M.S.M."/>
            <person name="Mascher T."/>
            <person name="Medema M.H."/>
            <person name="Devos D.P."/>
            <person name="Kaster A.-K."/>
            <person name="Ovreas L."/>
            <person name="Rohde M."/>
            <person name="Galperin M.Y."/>
            <person name="Jogler C."/>
        </authorList>
    </citation>
    <scope>NUCLEOTIDE SEQUENCE [LARGE SCALE GENOMIC DNA]</scope>
    <source>
        <strain evidence="1 2">ETA_A1</strain>
    </source>
</reference>
<sequence length="555" mass="57355">MTAPAVALYYDPDGYVERTAPGPAGAARGLMGRQVAGRTFLDAYLAHGTWDTLTAVVRDRRRAAPLAAAGRAHPAARGRRLRVLTEREFPPAADPPAVLHFPNPPDPRFAWARHAGGSGAALCGVTHTLATPAAAAALCDLVAAPFEPCDALVCTSRAVAAMVRAVTDSYRAYLADRCGAAPPLRPRLEIIPLGVDPAAFRPPDAAARAAARARFGITDDEVVVLCVGRLSHHAKAHPYPLFHAASEAARRTGARVRLLMAGWAANPAVAAAFEGGARVFAPAARVTFADGQHPAVRAAAWPAADVFASLPDNVQETFGLVVAEAMASGLPVVAADWDGYRDLVADGETGLLVPTRLVAGATTGATGRLLGGLTNYDHFLAECSQAAAVDAAAAADALTRFVADAALRARLGAAGRARAVERFAWGHVIAAYEALWADQAREFAARPPRAHGPVRYPPPEVSFAGYPTAWLTDADALAAAPDAAPRLAALLTMPLTNLAAASRCADPAALAALLAAAPATLGDLARSLESRGVPAEAARATVAWLLKYGLLAPAG</sequence>
<dbReference type="PANTHER" id="PTHR45947:SF3">
    <property type="entry name" value="SULFOQUINOVOSYL TRANSFERASE SQD2"/>
    <property type="match status" value="1"/>
</dbReference>
<dbReference type="Pfam" id="PF13692">
    <property type="entry name" value="Glyco_trans_1_4"/>
    <property type="match status" value="1"/>
</dbReference>
<gene>
    <name evidence="1" type="primary">mshA_3</name>
    <name evidence="1" type="ORF">ETAA1_07230</name>
</gene>
<dbReference type="Gene3D" id="3.40.50.2000">
    <property type="entry name" value="Glycogen Phosphorylase B"/>
    <property type="match status" value="1"/>
</dbReference>
<dbReference type="RefSeq" id="WP_145234379.1">
    <property type="nucleotide sequence ID" value="NZ_CP036273.1"/>
</dbReference>
<evidence type="ECO:0000313" key="2">
    <source>
        <dbReference type="Proteomes" id="UP000319576"/>
    </source>
</evidence>
<dbReference type="AlphaFoldDB" id="A0A517XMV2"/>
<dbReference type="EMBL" id="CP036273">
    <property type="protein sequence ID" value="QDU18827.1"/>
    <property type="molecule type" value="Genomic_DNA"/>
</dbReference>
<protein>
    <submittedName>
        <fullName evidence="1">D-inositol 3-phosphate glycosyltransferase</fullName>
        <ecNumber evidence="1">2.4.1.250</ecNumber>
    </submittedName>
</protein>
<dbReference type="InterPro" id="IPR050194">
    <property type="entry name" value="Glycosyltransferase_grp1"/>
</dbReference>
<dbReference type="CDD" id="cd03801">
    <property type="entry name" value="GT4_PimA-like"/>
    <property type="match status" value="1"/>
</dbReference>
<dbReference type="OrthoDB" id="9795068at2"/>
<keyword evidence="1" id="KW-0808">Transferase</keyword>
<dbReference type="KEGG" id="uli:ETAA1_07230"/>
<dbReference type="GO" id="GO:0102710">
    <property type="term" value="F:D-inositol-3-phosphate glycosyltransferase activity"/>
    <property type="evidence" value="ECO:0007669"/>
    <property type="project" value="UniProtKB-EC"/>
</dbReference>
<dbReference type="Proteomes" id="UP000319576">
    <property type="component" value="Chromosome"/>
</dbReference>
<organism evidence="1 2">
    <name type="scientific">Urbifossiella limnaea</name>
    <dbReference type="NCBI Taxonomy" id="2528023"/>
    <lineage>
        <taxon>Bacteria</taxon>
        <taxon>Pseudomonadati</taxon>
        <taxon>Planctomycetota</taxon>
        <taxon>Planctomycetia</taxon>
        <taxon>Gemmatales</taxon>
        <taxon>Gemmataceae</taxon>
        <taxon>Urbifossiella</taxon>
    </lineage>
</organism>
<accession>A0A517XMV2</accession>
<keyword evidence="1" id="KW-0328">Glycosyltransferase</keyword>
<keyword evidence="2" id="KW-1185">Reference proteome</keyword>